<feature type="transmembrane region" description="Helical" evidence="1">
    <location>
        <begin position="50"/>
        <end position="71"/>
    </location>
</feature>
<keyword evidence="1" id="KW-0812">Transmembrane</keyword>
<dbReference type="RefSeq" id="WP_144077266.1">
    <property type="nucleotide sequence ID" value="NZ_CP076130.1"/>
</dbReference>
<feature type="transmembrane region" description="Helical" evidence="1">
    <location>
        <begin position="83"/>
        <end position="106"/>
    </location>
</feature>
<sequence length="337" mass="39042">MQSYESNLEYMVLLLLAVYAGMFIISNWQKSKHKNQEQETVSRFIKGFQYFELTMCFCFIIVVFLFVAYVPLSFSPFLSLEQLIYYTKALAIFVITCFGIISSLFNFKYHDEEGIEKLSSFGVLCIATVVIITVININIDYQQKQLEGLKAKELSSLQNTMLKKSLASSENLFDSLRVMLKYNVDNLGKNDAILRYEKDQVIRLNQLDNKHKNAFNKLIEVQDSIINKTLYASQKSASILQKIDNTDSLIFNLNKMTTGIDMQIDDVKRSIETDLGDKVDANTLFLKNEMRVLKEIMTVRNIQLQEQYKRDLLYKFSPYQPSDSLTIKEVIKILELN</sequence>
<keyword evidence="1" id="KW-0472">Membrane</keyword>
<name>A0ABX8H3S6_9BACT</name>
<proteinExistence type="predicted"/>
<reference evidence="2 3" key="1">
    <citation type="submission" date="2021-05" db="EMBL/GenBank/DDBJ databases">
        <title>Comparative genomic studies on the polysaccharide-degrading batcterial strains of the Flammeovirga genus.</title>
        <authorList>
            <person name="Zewei F."/>
            <person name="Zheng Z."/>
            <person name="Yu L."/>
            <person name="Ruyue G."/>
            <person name="Yanhong M."/>
            <person name="Yuanyuan C."/>
            <person name="Jingyan G."/>
            <person name="Wenjun H."/>
        </authorList>
    </citation>
    <scope>NUCLEOTIDE SEQUENCE [LARGE SCALE GENOMIC DNA]</scope>
    <source>
        <strain evidence="2 3">YS10</strain>
        <plasmid evidence="2 3">p1</plasmid>
    </source>
</reference>
<dbReference type="Proteomes" id="UP000682802">
    <property type="component" value="Plasmid p1"/>
</dbReference>
<geneLocation type="plasmid" evidence="2 3">
    <name>p1</name>
</geneLocation>
<keyword evidence="2" id="KW-0614">Plasmid</keyword>
<dbReference type="EMBL" id="CP076130">
    <property type="protein sequence ID" value="QWG10368.1"/>
    <property type="molecule type" value="Genomic_DNA"/>
</dbReference>
<feature type="transmembrane region" description="Helical" evidence="1">
    <location>
        <begin position="118"/>
        <end position="139"/>
    </location>
</feature>
<evidence type="ECO:0000313" key="2">
    <source>
        <dbReference type="EMBL" id="QWG10368.1"/>
    </source>
</evidence>
<evidence type="ECO:0000256" key="1">
    <source>
        <dbReference type="SAM" id="Phobius"/>
    </source>
</evidence>
<keyword evidence="3" id="KW-1185">Reference proteome</keyword>
<accession>A0ABX8H3S6</accession>
<protein>
    <submittedName>
        <fullName evidence="2">Uncharacterized protein</fullName>
    </submittedName>
</protein>
<evidence type="ECO:0000313" key="3">
    <source>
        <dbReference type="Proteomes" id="UP000682802"/>
    </source>
</evidence>
<keyword evidence="1" id="KW-1133">Transmembrane helix</keyword>
<organism evidence="2 3">
    <name type="scientific">Flammeovirga kamogawensis</name>
    <dbReference type="NCBI Taxonomy" id="373891"/>
    <lineage>
        <taxon>Bacteria</taxon>
        <taxon>Pseudomonadati</taxon>
        <taxon>Bacteroidota</taxon>
        <taxon>Cytophagia</taxon>
        <taxon>Cytophagales</taxon>
        <taxon>Flammeovirgaceae</taxon>
        <taxon>Flammeovirga</taxon>
    </lineage>
</organism>
<feature type="transmembrane region" description="Helical" evidence="1">
    <location>
        <begin position="12"/>
        <end position="29"/>
    </location>
</feature>
<gene>
    <name evidence="2" type="ORF">KM029_25670</name>
</gene>